<keyword evidence="1" id="KW-0812">Transmembrane</keyword>
<keyword evidence="1" id="KW-0472">Membrane</keyword>
<evidence type="ECO:0000313" key="2">
    <source>
        <dbReference type="EMBL" id="KRX29909.1"/>
    </source>
</evidence>
<comment type="caution">
    <text evidence="2">The sequence shown here is derived from an EMBL/GenBank/DDBJ whole genome shotgun (WGS) entry which is preliminary data.</text>
</comment>
<keyword evidence="1" id="KW-1133">Transmembrane helix</keyword>
<protein>
    <submittedName>
        <fullName evidence="2">Uncharacterized protein</fullName>
    </submittedName>
</protein>
<name>A0A0V0STM6_9BILA</name>
<accession>A0A0V0STM6</accession>
<dbReference type="Proteomes" id="UP000055048">
    <property type="component" value="Unassembled WGS sequence"/>
</dbReference>
<sequence>MSLSWLVSLLVAIRRGVQIYLMLDLRNMTNKFGFSAIITDIEIFLSLYYFCFL</sequence>
<dbReference type="EMBL" id="JYDJ01002887">
    <property type="protein sequence ID" value="KRX29909.1"/>
    <property type="molecule type" value="Genomic_DNA"/>
</dbReference>
<dbReference type="AlphaFoldDB" id="A0A0V0STM6"/>
<feature type="transmembrane region" description="Helical" evidence="1">
    <location>
        <begin position="32"/>
        <end position="52"/>
    </location>
</feature>
<evidence type="ECO:0000256" key="1">
    <source>
        <dbReference type="SAM" id="Phobius"/>
    </source>
</evidence>
<evidence type="ECO:0000313" key="3">
    <source>
        <dbReference type="Proteomes" id="UP000055048"/>
    </source>
</evidence>
<proteinExistence type="predicted"/>
<organism evidence="2 3">
    <name type="scientific">Trichinella murrelli</name>
    <dbReference type="NCBI Taxonomy" id="144512"/>
    <lineage>
        <taxon>Eukaryota</taxon>
        <taxon>Metazoa</taxon>
        <taxon>Ecdysozoa</taxon>
        <taxon>Nematoda</taxon>
        <taxon>Enoplea</taxon>
        <taxon>Dorylaimia</taxon>
        <taxon>Trichinellida</taxon>
        <taxon>Trichinellidae</taxon>
        <taxon>Trichinella</taxon>
    </lineage>
</organism>
<reference evidence="2 3" key="1">
    <citation type="submission" date="2015-01" db="EMBL/GenBank/DDBJ databases">
        <title>Evolution of Trichinella species and genotypes.</title>
        <authorList>
            <person name="Korhonen P.K."/>
            <person name="Edoardo P."/>
            <person name="Giuseppe L.R."/>
            <person name="Gasser R.B."/>
        </authorList>
    </citation>
    <scope>NUCLEOTIDE SEQUENCE [LARGE SCALE GENOMIC DNA]</scope>
    <source>
        <strain evidence="2">ISS417</strain>
    </source>
</reference>
<keyword evidence="3" id="KW-1185">Reference proteome</keyword>
<gene>
    <name evidence="2" type="ORF">T05_1626</name>
</gene>